<accession>A0A1E3GY76</accession>
<dbReference type="OrthoDB" id="5380561at2"/>
<sequence length="100" mass="10417">MFLFDISLPNTGIDRITDFVSGLDRIHLEADIYTALMSGALPAPFFATGSAAGDANDRIIYDTTNGFLRYDADGTGAGAAIHFATLSGAPALSAADFLVV</sequence>
<reference evidence="1 2" key="1">
    <citation type="submission" date="2016-07" db="EMBL/GenBank/DDBJ databases">
        <title>Draft Genome Sequence of Methylobrevis pamukkalensis PK2.</title>
        <authorList>
            <person name="Vasilenko O.V."/>
            <person name="Doronina N.V."/>
            <person name="Shmareva M.N."/>
            <person name="Tarlachkov S.V."/>
            <person name="Mustakhimov I."/>
            <person name="Trotsenko Y.A."/>
        </authorList>
    </citation>
    <scope>NUCLEOTIDE SEQUENCE [LARGE SCALE GENOMIC DNA]</scope>
    <source>
        <strain evidence="1 2">PK2</strain>
    </source>
</reference>
<dbReference type="SUPFAM" id="SSF51120">
    <property type="entry name" value="beta-Roll"/>
    <property type="match status" value="1"/>
</dbReference>
<dbReference type="EMBL" id="MCRJ01000115">
    <property type="protein sequence ID" value="ODN69029.1"/>
    <property type="molecule type" value="Genomic_DNA"/>
</dbReference>
<evidence type="ECO:0000313" key="1">
    <source>
        <dbReference type="EMBL" id="ODN69029.1"/>
    </source>
</evidence>
<dbReference type="AlphaFoldDB" id="A0A1E3GY76"/>
<keyword evidence="2" id="KW-1185">Reference proteome</keyword>
<dbReference type="Gene3D" id="2.150.10.10">
    <property type="entry name" value="Serralysin-like metalloprotease, C-terminal"/>
    <property type="match status" value="1"/>
</dbReference>
<dbReference type="InterPro" id="IPR011049">
    <property type="entry name" value="Serralysin-like_metalloprot_C"/>
</dbReference>
<dbReference type="Proteomes" id="UP000094622">
    <property type="component" value="Unassembled WGS sequence"/>
</dbReference>
<proteinExistence type="predicted"/>
<dbReference type="RefSeq" id="WP_069307960.1">
    <property type="nucleotide sequence ID" value="NZ_MCRJ01000115.1"/>
</dbReference>
<protein>
    <submittedName>
        <fullName evidence="1">Uncharacterized protein</fullName>
    </submittedName>
</protein>
<organism evidence="1 2">
    <name type="scientific">Methylobrevis pamukkalensis</name>
    <dbReference type="NCBI Taxonomy" id="1439726"/>
    <lineage>
        <taxon>Bacteria</taxon>
        <taxon>Pseudomonadati</taxon>
        <taxon>Pseudomonadota</taxon>
        <taxon>Alphaproteobacteria</taxon>
        <taxon>Hyphomicrobiales</taxon>
        <taxon>Pleomorphomonadaceae</taxon>
        <taxon>Methylobrevis</taxon>
    </lineage>
</organism>
<gene>
    <name evidence="1" type="ORF">A6302_03679</name>
</gene>
<evidence type="ECO:0000313" key="2">
    <source>
        <dbReference type="Proteomes" id="UP000094622"/>
    </source>
</evidence>
<name>A0A1E3GY76_9HYPH</name>
<comment type="caution">
    <text evidence="1">The sequence shown here is derived from an EMBL/GenBank/DDBJ whole genome shotgun (WGS) entry which is preliminary data.</text>
</comment>